<dbReference type="InterPro" id="IPR005522">
    <property type="entry name" value="IPK"/>
</dbReference>
<dbReference type="Proteomes" id="UP000007110">
    <property type="component" value="Unassembled WGS sequence"/>
</dbReference>
<keyword evidence="3 4" id="KW-0418">Kinase</keyword>
<dbReference type="EC" id="2.7.-.-" evidence="4"/>
<dbReference type="Pfam" id="PF03770">
    <property type="entry name" value="IPK"/>
    <property type="match status" value="1"/>
</dbReference>
<dbReference type="KEGG" id="spu:585505"/>
<dbReference type="RefSeq" id="XP_030845918.1">
    <property type="nucleotide sequence ID" value="XM_030990058.1"/>
</dbReference>
<keyword evidence="7" id="KW-1185">Reference proteome</keyword>
<protein>
    <recommendedName>
        <fullName evidence="4">Kinase</fullName>
        <ecNumber evidence="4">2.7.-.-</ecNumber>
    </recommendedName>
</protein>
<dbReference type="RefSeq" id="XP_030845917.1">
    <property type="nucleotide sequence ID" value="XM_030990057.1"/>
</dbReference>
<evidence type="ECO:0000256" key="4">
    <source>
        <dbReference type="RuleBase" id="RU363090"/>
    </source>
</evidence>
<dbReference type="OMA" id="WANKKTH"/>
<evidence type="ECO:0000313" key="7">
    <source>
        <dbReference type="Proteomes" id="UP000007110"/>
    </source>
</evidence>
<evidence type="ECO:0000313" key="6">
    <source>
        <dbReference type="EnsemblMetazoa" id="XP_030845917"/>
    </source>
</evidence>
<evidence type="ECO:0000256" key="3">
    <source>
        <dbReference type="ARBA" id="ARBA00022777"/>
    </source>
</evidence>
<dbReference type="Gene3D" id="3.30.470.160">
    <property type="entry name" value="Inositol polyphosphate kinase"/>
    <property type="match status" value="1"/>
</dbReference>
<dbReference type="OrthoDB" id="2573163at2759"/>
<dbReference type="SUPFAM" id="SSF56104">
    <property type="entry name" value="SAICAR synthase-like"/>
    <property type="match status" value="1"/>
</dbReference>
<dbReference type="EnsemblMetazoa" id="XM_030990058">
    <property type="protein sequence ID" value="XP_030845918"/>
    <property type="gene ID" value="LOC585505"/>
</dbReference>
<dbReference type="FunCoup" id="A0A7M7P479">
    <property type="interactions" value="1680"/>
</dbReference>
<dbReference type="InterPro" id="IPR038286">
    <property type="entry name" value="IPK_sf"/>
</dbReference>
<organism evidence="6 7">
    <name type="scientific">Strongylocentrotus purpuratus</name>
    <name type="common">Purple sea urchin</name>
    <dbReference type="NCBI Taxonomy" id="7668"/>
    <lineage>
        <taxon>Eukaryota</taxon>
        <taxon>Metazoa</taxon>
        <taxon>Echinodermata</taxon>
        <taxon>Eleutherozoa</taxon>
        <taxon>Echinozoa</taxon>
        <taxon>Echinoidea</taxon>
        <taxon>Euechinoidea</taxon>
        <taxon>Echinacea</taxon>
        <taxon>Camarodonta</taxon>
        <taxon>Echinidea</taxon>
        <taxon>Strongylocentrotidae</taxon>
        <taxon>Strongylocentrotus</taxon>
    </lineage>
</organism>
<dbReference type="GO" id="GO:0005634">
    <property type="term" value="C:nucleus"/>
    <property type="evidence" value="ECO:0000318"/>
    <property type="project" value="GO_Central"/>
</dbReference>
<dbReference type="GeneID" id="585505"/>
<dbReference type="GO" id="GO:0000828">
    <property type="term" value="F:inositol hexakisphosphate kinase activity"/>
    <property type="evidence" value="ECO:0000318"/>
    <property type="project" value="GO_Central"/>
</dbReference>
<dbReference type="AlphaFoldDB" id="A0A7M7P479"/>
<dbReference type="EnsemblMetazoa" id="XM_030990057">
    <property type="protein sequence ID" value="XP_030845917"/>
    <property type="gene ID" value="LOC585505"/>
</dbReference>
<dbReference type="GO" id="GO:0032958">
    <property type="term" value="P:inositol phosphate biosynthetic process"/>
    <property type="evidence" value="ECO:0000318"/>
    <property type="project" value="GO_Central"/>
</dbReference>
<evidence type="ECO:0000256" key="5">
    <source>
        <dbReference type="SAM" id="MobiDB-lite"/>
    </source>
</evidence>
<feature type="region of interest" description="Disordered" evidence="5">
    <location>
        <begin position="359"/>
        <end position="410"/>
    </location>
</feature>
<keyword evidence="2 4" id="KW-0808">Transferase</keyword>
<accession>A0A7M7P479</accession>
<reference evidence="7" key="1">
    <citation type="submission" date="2015-02" db="EMBL/GenBank/DDBJ databases">
        <title>Genome sequencing for Strongylocentrotus purpuratus.</title>
        <authorList>
            <person name="Murali S."/>
            <person name="Liu Y."/>
            <person name="Vee V."/>
            <person name="English A."/>
            <person name="Wang M."/>
            <person name="Skinner E."/>
            <person name="Han Y."/>
            <person name="Muzny D.M."/>
            <person name="Worley K.C."/>
            <person name="Gibbs R.A."/>
        </authorList>
    </citation>
    <scope>NUCLEOTIDE SEQUENCE</scope>
</reference>
<dbReference type="InParanoid" id="A0A7M7P479"/>
<sequence>MAVPEGGLPLTPFIHQVGGHRGILLYDKCTICKPMFEREIRNYRYLAPIMGDFVPKFKGVVEVVVEKDKEDDITYRAITAPSLRHIDHGTINGKVSSNIELDLISSVDSKCSVTDDMYKGDVYTNHKTHVSSCCDGRCIQNNNKNSPCQRISPNPQCLDDSPPLHGPTRGKVFEDATDYSYLSRGNGLNPWSLRVHQAEALRFTMGENRPFKIHADYMLLENVTVDYQCPSVIDLKIGTRCHGDDLSEEKKQLNIARALESTTKKLGVRFGGMQVYQADKGTYVCCNKKYGNKLTEDDLRYEVGRFVYDKHQHSRRIRASIIRRISQLKELISSMDQYRFFGCSVLIIYEGMEKVDSTTQSNEVNGSTEVESALSKGDAESGRYRPDCNDEARDLRTENAKRTDEDDDDDDNDGVLVKIIDFAHSSSAEVAGMDGINYEGEDKGFVYGLETLIELIREGPAKT</sequence>
<dbReference type="PANTHER" id="PTHR12400">
    <property type="entry name" value="INOSITOL POLYPHOSPHATE KINASE"/>
    <property type="match status" value="1"/>
</dbReference>
<evidence type="ECO:0000256" key="2">
    <source>
        <dbReference type="ARBA" id="ARBA00022679"/>
    </source>
</evidence>
<proteinExistence type="inferred from homology"/>
<evidence type="ECO:0000256" key="1">
    <source>
        <dbReference type="ARBA" id="ARBA00007374"/>
    </source>
</evidence>
<reference evidence="6" key="2">
    <citation type="submission" date="2021-01" db="UniProtKB">
        <authorList>
            <consortium name="EnsemblMetazoa"/>
        </authorList>
    </citation>
    <scope>IDENTIFICATION</scope>
</reference>
<dbReference type="GO" id="GO:0005737">
    <property type="term" value="C:cytoplasm"/>
    <property type="evidence" value="ECO:0000318"/>
    <property type="project" value="GO_Central"/>
</dbReference>
<dbReference type="PANTHER" id="PTHR12400:SF21">
    <property type="entry name" value="KINASE"/>
    <property type="match status" value="1"/>
</dbReference>
<feature type="compositionally biased region" description="Basic and acidic residues" evidence="5">
    <location>
        <begin position="377"/>
        <end position="404"/>
    </location>
</feature>
<dbReference type="GO" id="GO:0046854">
    <property type="term" value="P:phosphatidylinositol phosphate biosynthetic process"/>
    <property type="evidence" value="ECO:0000318"/>
    <property type="project" value="GO_Central"/>
</dbReference>
<feature type="compositionally biased region" description="Polar residues" evidence="5">
    <location>
        <begin position="359"/>
        <end position="370"/>
    </location>
</feature>
<name>A0A7M7P479_STRPU</name>
<comment type="similarity">
    <text evidence="1 4">Belongs to the inositol phosphokinase (IPK) family.</text>
</comment>